<evidence type="ECO:0000313" key="3">
    <source>
        <dbReference type="Proteomes" id="UP000244309"/>
    </source>
</evidence>
<feature type="transmembrane region" description="Helical" evidence="1">
    <location>
        <begin position="182"/>
        <end position="200"/>
    </location>
</feature>
<dbReference type="AlphaFoldDB" id="A0A2V1AX30"/>
<protein>
    <submittedName>
        <fullName evidence="2">Uncharacterized protein</fullName>
    </submittedName>
</protein>
<name>A0A2V1AX30_9ASCO</name>
<dbReference type="GeneID" id="37010711"/>
<sequence>MFIENGMLALNGLSAAIIFVKLPFAIVKIYPEEPDLSWLEIIQQLIYRVEKYDKGSTEGVSKYLPSELPVGEVIYSYYPWGMIKSDKNSNKQVFYESDGFAVLPLLVRDVISQIKSSTEAKSTEGWEDVVQRSFKKAQRRVKNGLYFDTDGRDESEAEQKNALRFSKIYYGSFQEAATHKRYLYIQSIISVVAFTWLSVAQYELGLAWTLLWVVSNVGSTATFFTMISDTENFSLDNSFLKNNDFAYKFGSFFWIHLVVMASGWVGMYASLVIQVGDF</sequence>
<keyword evidence="1" id="KW-0472">Membrane</keyword>
<feature type="transmembrane region" description="Helical" evidence="1">
    <location>
        <begin position="206"/>
        <end position="228"/>
    </location>
</feature>
<dbReference type="RefSeq" id="XP_025343294.1">
    <property type="nucleotide sequence ID" value="XM_025488978.1"/>
</dbReference>
<keyword evidence="3" id="KW-1185">Reference proteome</keyword>
<feature type="transmembrane region" description="Helical" evidence="1">
    <location>
        <begin position="249"/>
        <end position="273"/>
    </location>
</feature>
<evidence type="ECO:0000256" key="1">
    <source>
        <dbReference type="SAM" id="Phobius"/>
    </source>
</evidence>
<keyword evidence="1" id="KW-1133">Transmembrane helix</keyword>
<evidence type="ECO:0000313" key="2">
    <source>
        <dbReference type="EMBL" id="PVH22354.1"/>
    </source>
</evidence>
<dbReference type="EMBL" id="PKFO01000007">
    <property type="protein sequence ID" value="PVH22354.1"/>
    <property type="molecule type" value="Genomic_DNA"/>
</dbReference>
<comment type="caution">
    <text evidence="2">The sequence shown here is derived from an EMBL/GenBank/DDBJ whole genome shotgun (WGS) entry which is preliminary data.</text>
</comment>
<gene>
    <name evidence="2" type="ORF">CXQ85_005382</name>
</gene>
<keyword evidence="1" id="KW-0812">Transmembrane</keyword>
<dbReference type="VEuPathDB" id="FungiDB:CXQ85_005382"/>
<accession>A0A2V1AX30</accession>
<organism evidence="2 3">
    <name type="scientific">Candidozyma haemuli</name>
    <dbReference type="NCBI Taxonomy" id="45357"/>
    <lineage>
        <taxon>Eukaryota</taxon>
        <taxon>Fungi</taxon>
        <taxon>Dikarya</taxon>
        <taxon>Ascomycota</taxon>
        <taxon>Saccharomycotina</taxon>
        <taxon>Pichiomycetes</taxon>
        <taxon>Metschnikowiaceae</taxon>
        <taxon>Candidozyma</taxon>
    </lineage>
</organism>
<dbReference type="Proteomes" id="UP000244309">
    <property type="component" value="Unassembled WGS sequence"/>
</dbReference>
<proteinExistence type="predicted"/>
<reference evidence="2 3" key="1">
    <citation type="submission" date="2017-12" db="EMBL/GenBank/DDBJ databases">
        <title>Genome Sequence of a Multidrug-Resistant Candida haemulonii Isolate from a Patient with Chronic Leg Ulcers in Israel.</title>
        <authorList>
            <person name="Chow N.A."/>
            <person name="Gade L."/>
            <person name="Batra D."/>
            <person name="Rowe L.A."/>
            <person name="Ben-Ami R."/>
            <person name="Loparev V.N."/>
            <person name="Litvintseva A.P."/>
        </authorList>
    </citation>
    <scope>NUCLEOTIDE SEQUENCE [LARGE SCALE GENOMIC DNA]</scope>
    <source>
        <strain evidence="2 3">B11899</strain>
    </source>
</reference>
<dbReference type="OrthoDB" id="10337539at2759"/>